<dbReference type="GO" id="GO:0016747">
    <property type="term" value="F:acyltransferase activity, transferring groups other than amino-acyl groups"/>
    <property type="evidence" value="ECO:0007669"/>
    <property type="project" value="InterPro"/>
</dbReference>
<dbReference type="Gene3D" id="3.40.630.30">
    <property type="match status" value="1"/>
</dbReference>
<evidence type="ECO:0000313" key="2">
    <source>
        <dbReference type="EMBL" id="ARX84960.1"/>
    </source>
</evidence>
<dbReference type="KEGG" id="salf:SMD44_04418"/>
<keyword evidence="3" id="KW-1185">Reference proteome</keyword>
<dbReference type="eggNOG" id="COG0456">
    <property type="taxonomic scope" value="Bacteria"/>
</dbReference>
<name>A0A1Z1WF46_9ACTN</name>
<gene>
    <name evidence="2" type="ORF">SMD44_04418</name>
</gene>
<dbReference type="RefSeq" id="WP_087885004.1">
    <property type="nucleotide sequence ID" value="NZ_CP021748.1"/>
</dbReference>
<dbReference type="STRING" id="67267.GCA_000716675_04300"/>
<dbReference type="InterPro" id="IPR000182">
    <property type="entry name" value="GNAT_dom"/>
</dbReference>
<reference evidence="2 3" key="1">
    <citation type="submission" date="2017-05" db="EMBL/GenBank/DDBJ databases">
        <title>Streptomyces alboflavus Genome sequencing and assembly.</title>
        <authorList>
            <person name="Wang Y."/>
            <person name="Du B."/>
            <person name="Ding Y."/>
            <person name="Liu H."/>
            <person name="Hou Q."/>
            <person name="Liu K."/>
            <person name="Wang C."/>
            <person name="Yao L."/>
        </authorList>
    </citation>
    <scope>NUCLEOTIDE SEQUENCE [LARGE SCALE GENOMIC DNA]</scope>
    <source>
        <strain evidence="2 3">MDJK44</strain>
    </source>
</reference>
<feature type="domain" description="N-acetyltransferase" evidence="1">
    <location>
        <begin position="6"/>
        <end position="162"/>
    </location>
</feature>
<evidence type="ECO:0000313" key="3">
    <source>
        <dbReference type="Proteomes" id="UP000195880"/>
    </source>
</evidence>
<dbReference type="InterPro" id="IPR016181">
    <property type="entry name" value="Acyl_CoA_acyltransferase"/>
</dbReference>
<dbReference type="Proteomes" id="UP000195880">
    <property type="component" value="Chromosome"/>
</dbReference>
<protein>
    <recommendedName>
        <fullName evidence="1">N-acetyltransferase domain-containing protein</fullName>
    </recommendedName>
</protein>
<dbReference type="EMBL" id="CP021748">
    <property type="protein sequence ID" value="ARX84960.1"/>
    <property type="molecule type" value="Genomic_DNA"/>
</dbReference>
<dbReference type="AlphaFoldDB" id="A0A1Z1WF46"/>
<dbReference type="CDD" id="cd04301">
    <property type="entry name" value="NAT_SF"/>
    <property type="match status" value="1"/>
</dbReference>
<evidence type="ECO:0000259" key="1">
    <source>
        <dbReference type="PROSITE" id="PS51186"/>
    </source>
</evidence>
<proteinExistence type="predicted"/>
<dbReference type="PROSITE" id="PS51186">
    <property type="entry name" value="GNAT"/>
    <property type="match status" value="1"/>
</dbReference>
<dbReference type="OrthoDB" id="3846744at2"/>
<dbReference type="SUPFAM" id="SSF55729">
    <property type="entry name" value="Acyl-CoA N-acyltransferases (Nat)"/>
    <property type="match status" value="1"/>
</dbReference>
<sequence length="387" mass="42192">MTTPAPLITRAGAHDVAELRQLYFAVYGSDYRIKLGTCPQTMADTIADPAVTWLVARLHGSGQVIASALLRRDPAARIGRLEGVAVHPDHRVAGLAAGMLERLCAEALGPAGELDSVYAAARTATRGPQRMLLRTGFRPMGVLPNATLFRRREHIALMVRHRDGVLARRAVPPRLSPEVRPLAQAAERAAGIGVSPAVPTAIPAPPPAPPRERQVEFERIEAADFVRRRHQELQGARGNVFYPFHQPNTMLTPVGGGFEVYAALDPSLLTCALVDITPDVLLTASLLEQIVESVEAAGARYVEALLPLRDQDALRAFHAQGFVPSALYPAMRRVGDSFEDYVVVSRAPHHLDFRTADIDPSLRPYIEHYCTAWTSTYLTTTDSKESA</sequence>
<dbReference type="Pfam" id="PF00583">
    <property type="entry name" value="Acetyltransf_1"/>
    <property type="match status" value="1"/>
</dbReference>
<organism evidence="2 3">
    <name type="scientific">Streptomyces alboflavus</name>
    <dbReference type="NCBI Taxonomy" id="67267"/>
    <lineage>
        <taxon>Bacteria</taxon>
        <taxon>Bacillati</taxon>
        <taxon>Actinomycetota</taxon>
        <taxon>Actinomycetes</taxon>
        <taxon>Kitasatosporales</taxon>
        <taxon>Streptomycetaceae</taxon>
        <taxon>Streptomyces</taxon>
    </lineage>
</organism>
<accession>A0A1Z1WF46</accession>